<comment type="subunit">
    <text evidence="3">Homodimer.</text>
</comment>
<dbReference type="AlphaFoldDB" id="A0A1H3XH51"/>
<dbReference type="Proteomes" id="UP000199041">
    <property type="component" value="Unassembled WGS sequence"/>
</dbReference>
<comment type="subcellular location">
    <subcellularLocation>
        <location evidence="3">Cytoplasm</location>
    </subcellularLocation>
</comment>
<evidence type="ECO:0000256" key="4">
    <source>
        <dbReference type="RuleBase" id="RU000639"/>
    </source>
</evidence>
<evidence type="ECO:0000256" key="6">
    <source>
        <dbReference type="SAM" id="MobiDB-lite"/>
    </source>
</evidence>
<dbReference type="GO" id="GO:0051082">
    <property type="term" value="F:unfolded protein binding"/>
    <property type="evidence" value="ECO:0007669"/>
    <property type="project" value="TreeGrafter"/>
</dbReference>
<comment type="similarity">
    <text evidence="1 3 5">Belongs to the GrpE family.</text>
</comment>
<keyword evidence="3 4" id="KW-0346">Stress response</keyword>
<evidence type="ECO:0000256" key="2">
    <source>
        <dbReference type="ARBA" id="ARBA00023186"/>
    </source>
</evidence>
<evidence type="ECO:0000313" key="7">
    <source>
        <dbReference type="EMBL" id="SDZ97888.1"/>
    </source>
</evidence>
<dbReference type="GO" id="GO:0051087">
    <property type="term" value="F:protein-folding chaperone binding"/>
    <property type="evidence" value="ECO:0007669"/>
    <property type="project" value="InterPro"/>
</dbReference>
<evidence type="ECO:0000256" key="1">
    <source>
        <dbReference type="ARBA" id="ARBA00009054"/>
    </source>
</evidence>
<name>A0A1H3XH51_9BACT</name>
<keyword evidence="8" id="KW-1185">Reference proteome</keyword>
<dbReference type="SUPFAM" id="SSF58014">
    <property type="entry name" value="Coiled-coil domain of nucleotide exchange factor GrpE"/>
    <property type="match status" value="1"/>
</dbReference>
<dbReference type="HAMAP" id="MF_01151">
    <property type="entry name" value="GrpE"/>
    <property type="match status" value="1"/>
</dbReference>
<dbReference type="Gene3D" id="2.30.22.10">
    <property type="entry name" value="Head domain of nucleotide exchange factor GrpE"/>
    <property type="match status" value="1"/>
</dbReference>
<dbReference type="PANTHER" id="PTHR21237:SF23">
    <property type="entry name" value="GRPE PROTEIN HOMOLOG, MITOCHONDRIAL"/>
    <property type="match status" value="1"/>
</dbReference>
<evidence type="ECO:0000256" key="3">
    <source>
        <dbReference type="HAMAP-Rule" id="MF_01151"/>
    </source>
</evidence>
<dbReference type="InterPro" id="IPR009012">
    <property type="entry name" value="GrpE_head"/>
</dbReference>
<comment type="function">
    <text evidence="3 4">Participates actively in the response to hyperosmotic and heat shock by preventing the aggregation of stress-denatured proteins, in association with DnaK and GrpE. It is the nucleotide exchange factor for DnaK and may function as a thermosensor. Unfolded proteins bind initially to DnaJ; upon interaction with the DnaJ-bound protein, DnaK hydrolyzes its bound ATP, resulting in the formation of a stable complex. GrpE releases ADP from DnaK; ATP binding to DnaK triggers the release of the substrate protein, thus completing the reaction cycle. Several rounds of ATP-dependent interactions between DnaJ, DnaK and GrpE are required for fully efficient folding.</text>
</comment>
<dbReference type="Pfam" id="PF01025">
    <property type="entry name" value="GrpE"/>
    <property type="match status" value="1"/>
</dbReference>
<keyword evidence="2 3" id="KW-0143">Chaperone</keyword>
<reference evidence="7 8" key="1">
    <citation type="submission" date="2016-10" db="EMBL/GenBank/DDBJ databases">
        <authorList>
            <person name="de Groot N.N."/>
        </authorList>
    </citation>
    <scope>NUCLEOTIDE SEQUENCE [LARGE SCALE GENOMIC DNA]</scope>
    <source>
        <strain evidence="7 8">Vu-144</strain>
    </source>
</reference>
<dbReference type="RefSeq" id="WP_091395188.1">
    <property type="nucleotide sequence ID" value="NZ_FNQY01000005.1"/>
</dbReference>
<dbReference type="Gene3D" id="3.90.20.20">
    <property type="match status" value="1"/>
</dbReference>
<dbReference type="OrthoDB" id="9812586at2"/>
<dbReference type="GO" id="GO:0000774">
    <property type="term" value="F:adenyl-nucleotide exchange factor activity"/>
    <property type="evidence" value="ECO:0007669"/>
    <property type="project" value="InterPro"/>
</dbReference>
<dbReference type="CDD" id="cd00446">
    <property type="entry name" value="GrpE"/>
    <property type="match status" value="1"/>
</dbReference>
<dbReference type="PROSITE" id="PS01071">
    <property type="entry name" value="GRPE"/>
    <property type="match status" value="1"/>
</dbReference>
<evidence type="ECO:0000256" key="5">
    <source>
        <dbReference type="RuleBase" id="RU004478"/>
    </source>
</evidence>
<protein>
    <recommendedName>
        <fullName evidence="3 4">Protein GrpE</fullName>
    </recommendedName>
    <alternativeName>
        <fullName evidence="3">HSP-70 cofactor</fullName>
    </alternativeName>
</protein>
<sequence>MSINGKHHHENDEQFQENEQYNTDNQENETTPSGTEPEESAKDAVNQEQQLADALAEQKDKYIRLMAEFENYKRRTAKERIELTQTAGKDVIVSMLDVLDDCDRAEKQMTIDTDIHHVREGSLLVFNKFRKILESKGVKAMDSIGQDFDVESQEAIAEVPASPEQSGKVIDVIQKGYLLNDKLIRFAKVVVGK</sequence>
<dbReference type="STRING" id="551991.SAMN05192529_105126"/>
<dbReference type="PANTHER" id="PTHR21237">
    <property type="entry name" value="GRPE PROTEIN"/>
    <property type="match status" value="1"/>
</dbReference>
<gene>
    <name evidence="3" type="primary">grpE</name>
    <name evidence="7" type="ORF">SAMN05192529_105126</name>
</gene>
<dbReference type="GO" id="GO:0042803">
    <property type="term" value="F:protein homodimerization activity"/>
    <property type="evidence" value="ECO:0007669"/>
    <property type="project" value="InterPro"/>
</dbReference>
<dbReference type="PRINTS" id="PR00773">
    <property type="entry name" value="GRPEPROTEIN"/>
</dbReference>
<dbReference type="GO" id="GO:0006457">
    <property type="term" value="P:protein folding"/>
    <property type="evidence" value="ECO:0007669"/>
    <property type="project" value="InterPro"/>
</dbReference>
<keyword evidence="3" id="KW-0963">Cytoplasm</keyword>
<dbReference type="GO" id="GO:0005737">
    <property type="term" value="C:cytoplasm"/>
    <property type="evidence" value="ECO:0007669"/>
    <property type="project" value="UniProtKB-SubCell"/>
</dbReference>
<accession>A0A1H3XH51</accession>
<dbReference type="EMBL" id="FNQY01000005">
    <property type="protein sequence ID" value="SDZ97888.1"/>
    <property type="molecule type" value="Genomic_DNA"/>
</dbReference>
<dbReference type="InterPro" id="IPR013805">
    <property type="entry name" value="GrpE_CC"/>
</dbReference>
<proteinExistence type="inferred from homology"/>
<feature type="region of interest" description="Disordered" evidence="6">
    <location>
        <begin position="1"/>
        <end position="50"/>
    </location>
</feature>
<dbReference type="SUPFAM" id="SSF51064">
    <property type="entry name" value="Head domain of nucleotide exchange factor GrpE"/>
    <property type="match status" value="1"/>
</dbReference>
<evidence type="ECO:0000313" key="8">
    <source>
        <dbReference type="Proteomes" id="UP000199041"/>
    </source>
</evidence>
<dbReference type="InterPro" id="IPR000740">
    <property type="entry name" value="GrpE"/>
</dbReference>
<organism evidence="7 8">
    <name type="scientific">Arachidicoccus rhizosphaerae</name>
    <dbReference type="NCBI Taxonomy" id="551991"/>
    <lineage>
        <taxon>Bacteria</taxon>
        <taxon>Pseudomonadati</taxon>
        <taxon>Bacteroidota</taxon>
        <taxon>Chitinophagia</taxon>
        <taxon>Chitinophagales</taxon>
        <taxon>Chitinophagaceae</taxon>
        <taxon>Arachidicoccus</taxon>
    </lineage>
</organism>